<organism evidence="7 8">
    <name type="scientific">Thermoactinomyces mirandus</name>
    <dbReference type="NCBI Taxonomy" id="2756294"/>
    <lineage>
        <taxon>Bacteria</taxon>
        <taxon>Bacillati</taxon>
        <taxon>Bacillota</taxon>
        <taxon>Bacilli</taxon>
        <taxon>Bacillales</taxon>
        <taxon>Thermoactinomycetaceae</taxon>
        <taxon>Thermoactinomyces</taxon>
    </lineage>
</organism>
<keyword evidence="3" id="KW-0804">Transcription</keyword>
<dbReference type="Gene3D" id="3.40.50.2300">
    <property type="match status" value="1"/>
</dbReference>
<dbReference type="SUPFAM" id="SSF46689">
    <property type="entry name" value="Homeodomain-like"/>
    <property type="match status" value="2"/>
</dbReference>
<dbReference type="PROSITE" id="PS01124">
    <property type="entry name" value="HTH_ARAC_FAMILY_2"/>
    <property type="match status" value="1"/>
</dbReference>
<dbReference type="Pfam" id="PF00072">
    <property type="entry name" value="Response_reg"/>
    <property type="match status" value="1"/>
</dbReference>
<keyword evidence="4" id="KW-0597">Phosphoprotein</keyword>
<dbReference type="PANTHER" id="PTHR43280">
    <property type="entry name" value="ARAC-FAMILY TRANSCRIPTIONAL REGULATOR"/>
    <property type="match status" value="1"/>
</dbReference>
<evidence type="ECO:0000256" key="1">
    <source>
        <dbReference type="ARBA" id="ARBA00023015"/>
    </source>
</evidence>
<dbReference type="InterPro" id="IPR020449">
    <property type="entry name" value="Tscrpt_reg_AraC-type_HTH"/>
</dbReference>
<dbReference type="Gene3D" id="1.10.10.60">
    <property type="entry name" value="Homeodomain-like"/>
    <property type="match status" value="2"/>
</dbReference>
<dbReference type="GO" id="GO:0000160">
    <property type="term" value="P:phosphorelay signal transduction system"/>
    <property type="evidence" value="ECO:0007669"/>
    <property type="project" value="InterPro"/>
</dbReference>
<dbReference type="SUPFAM" id="SSF52172">
    <property type="entry name" value="CheY-like"/>
    <property type="match status" value="1"/>
</dbReference>
<feature type="modified residue" description="4-aspartylphosphate" evidence="4">
    <location>
        <position position="55"/>
    </location>
</feature>
<name>A0A7W1XUD4_9BACL</name>
<dbReference type="SMART" id="SM00342">
    <property type="entry name" value="HTH_ARAC"/>
    <property type="match status" value="1"/>
</dbReference>
<dbReference type="PROSITE" id="PS50110">
    <property type="entry name" value="RESPONSE_REGULATORY"/>
    <property type="match status" value="1"/>
</dbReference>
<keyword evidence="1" id="KW-0805">Transcription regulation</keyword>
<dbReference type="AlphaFoldDB" id="A0A7W1XUD4"/>
<feature type="domain" description="HTH araC/xylS-type" evidence="5">
    <location>
        <begin position="234"/>
        <end position="332"/>
    </location>
</feature>
<reference evidence="7 8" key="1">
    <citation type="submission" date="2020-07" db="EMBL/GenBank/DDBJ databases">
        <title>Thermoactinomyces phylogeny.</title>
        <authorList>
            <person name="Dunlap C."/>
        </authorList>
    </citation>
    <scope>NUCLEOTIDE SEQUENCE [LARGE SCALE GENOMIC DNA]</scope>
    <source>
        <strain evidence="7 8">AMNI-1</strain>
    </source>
</reference>
<dbReference type="InterPro" id="IPR001789">
    <property type="entry name" value="Sig_transdc_resp-reg_receiver"/>
</dbReference>
<gene>
    <name evidence="7" type="ORF">H2C83_13190</name>
</gene>
<dbReference type="SMART" id="SM00448">
    <property type="entry name" value="REC"/>
    <property type="match status" value="1"/>
</dbReference>
<dbReference type="Pfam" id="PF12833">
    <property type="entry name" value="HTH_18"/>
    <property type="match status" value="1"/>
</dbReference>
<evidence type="ECO:0000259" key="6">
    <source>
        <dbReference type="PROSITE" id="PS50110"/>
    </source>
</evidence>
<evidence type="ECO:0000259" key="5">
    <source>
        <dbReference type="PROSITE" id="PS01124"/>
    </source>
</evidence>
<protein>
    <submittedName>
        <fullName evidence="7">Helix-turn-helix domain-containing protein</fullName>
    </submittedName>
</protein>
<dbReference type="GO" id="GO:0043565">
    <property type="term" value="F:sequence-specific DNA binding"/>
    <property type="evidence" value="ECO:0007669"/>
    <property type="project" value="InterPro"/>
</dbReference>
<dbReference type="InterPro" id="IPR009057">
    <property type="entry name" value="Homeodomain-like_sf"/>
</dbReference>
<dbReference type="GO" id="GO:0003700">
    <property type="term" value="F:DNA-binding transcription factor activity"/>
    <property type="evidence" value="ECO:0007669"/>
    <property type="project" value="InterPro"/>
</dbReference>
<proteinExistence type="predicted"/>
<dbReference type="InterPro" id="IPR011006">
    <property type="entry name" value="CheY-like_superfamily"/>
</dbReference>
<evidence type="ECO:0000256" key="2">
    <source>
        <dbReference type="ARBA" id="ARBA00023125"/>
    </source>
</evidence>
<evidence type="ECO:0000313" key="7">
    <source>
        <dbReference type="EMBL" id="MBA4603257.1"/>
    </source>
</evidence>
<comment type="caution">
    <text evidence="7">The sequence shown here is derived from an EMBL/GenBank/DDBJ whole genome shotgun (WGS) entry which is preliminary data.</text>
</comment>
<accession>A0A7W1XUD4</accession>
<dbReference type="InterPro" id="IPR018060">
    <property type="entry name" value="HTH_AraC"/>
</dbReference>
<dbReference type="RefSeq" id="WP_181741613.1">
    <property type="nucleotide sequence ID" value="NZ_JACEOL010000043.1"/>
</dbReference>
<evidence type="ECO:0000256" key="4">
    <source>
        <dbReference type="PROSITE-ProRule" id="PRU00169"/>
    </source>
</evidence>
<sequence>MIKVLLADDENLEREAFKCILDELGGEVSLIGEATDGKMAIKLAEDLEPDVIFMDVNMPGVKGTDAAKLIRKNHLDQAIYLMYYYSDLDAEKISQYADGIISKPVRPDDVQSKIFAYKSRNEVKLFSRGGLLEQLLRQIHKENFRESKKRLNSLMDHLLEIDQELAKLNHTIEIIGGSMLKICEAKGIEKFIPETNWKDGLTIYNAKGRLESLLTSIFQAILSQGPVSTQSEIQTILNYIEMHYMDGVSLEEVADFVHLSPHYVSRLFKKEVQTTFINYVTDRRIEHAKEMLKNTSLPVVNIAMKLSFQEHTYFSKVFKKTVGLTPTEYRNQFKKDKHELMNRFSYKTSKYWYI</sequence>
<feature type="domain" description="Response regulatory" evidence="6">
    <location>
        <begin position="3"/>
        <end position="118"/>
    </location>
</feature>
<dbReference type="PRINTS" id="PR00032">
    <property type="entry name" value="HTHARAC"/>
</dbReference>
<keyword evidence="2" id="KW-0238">DNA-binding</keyword>
<evidence type="ECO:0000313" key="8">
    <source>
        <dbReference type="Proteomes" id="UP000538292"/>
    </source>
</evidence>
<dbReference type="EMBL" id="JACEOL010000043">
    <property type="protein sequence ID" value="MBA4603257.1"/>
    <property type="molecule type" value="Genomic_DNA"/>
</dbReference>
<evidence type="ECO:0000256" key="3">
    <source>
        <dbReference type="ARBA" id="ARBA00023163"/>
    </source>
</evidence>
<keyword evidence="8" id="KW-1185">Reference proteome</keyword>
<dbReference type="Proteomes" id="UP000538292">
    <property type="component" value="Unassembled WGS sequence"/>
</dbReference>
<dbReference type="PANTHER" id="PTHR43280:SF28">
    <property type="entry name" value="HTH-TYPE TRANSCRIPTIONAL ACTIVATOR RHAS"/>
    <property type="match status" value="1"/>
</dbReference>